<evidence type="ECO:0000313" key="8">
    <source>
        <dbReference type="Proteomes" id="UP001231189"/>
    </source>
</evidence>
<dbReference type="Gene3D" id="3.10.450.10">
    <property type="match status" value="1"/>
</dbReference>
<dbReference type="GO" id="GO:0006952">
    <property type="term" value="P:defense response"/>
    <property type="evidence" value="ECO:0007669"/>
    <property type="project" value="UniProtKB-KW"/>
</dbReference>
<comment type="caution">
    <text evidence="7">The sequence shown here is derived from an EMBL/GenBank/DDBJ whole genome shotgun (WGS) entry which is preliminary data.</text>
</comment>
<name>A0AAD8VUW0_LOLMU</name>
<keyword evidence="4" id="KW-0611">Plant defense</keyword>
<evidence type="ECO:0000256" key="3">
    <source>
        <dbReference type="ARBA" id="ARBA00022704"/>
    </source>
</evidence>
<feature type="domain" description="Cystatin" evidence="6">
    <location>
        <begin position="49"/>
        <end position="129"/>
    </location>
</feature>
<proteinExistence type="inferred from homology"/>
<dbReference type="Pfam" id="PF16845">
    <property type="entry name" value="SQAPI"/>
    <property type="match status" value="1"/>
</dbReference>
<feature type="signal peptide" evidence="5">
    <location>
        <begin position="1"/>
        <end position="22"/>
    </location>
</feature>
<gene>
    <name evidence="7" type="ORF">QYE76_025711</name>
</gene>
<evidence type="ECO:0000313" key="7">
    <source>
        <dbReference type="EMBL" id="KAK1620194.1"/>
    </source>
</evidence>
<dbReference type="Proteomes" id="UP001231189">
    <property type="component" value="Unassembled WGS sequence"/>
</dbReference>
<evidence type="ECO:0000259" key="6">
    <source>
        <dbReference type="Pfam" id="PF16845"/>
    </source>
</evidence>
<organism evidence="7 8">
    <name type="scientific">Lolium multiflorum</name>
    <name type="common">Italian ryegrass</name>
    <name type="synonym">Lolium perenne subsp. multiflorum</name>
    <dbReference type="NCBI Taxonomy" id="4521"/>
    <lineage>
        <taxon>Eukaryota</taxon>
        <taxon>Viridiplantae</taxon>
        <taxon>Streptophyta</taxon>
        <taxon>Embryophyta</taxon>
        <taxon>Tracheophyta</taxon>
        <taxon>Spermatophyta</taxon>
        <taxon>Magnoliopsida</taxon>
        <taxon>Liliopsida</taxon>
        <taxon>Poales</taxon>
        <taxon>Poaceae</taxon>
        <taxon>BOP clade</taxon>
        <taxon>Pooideae</taxon>
        <taxon>Poodae</taxon>
        <taxon>Poeae</taxon>
        <taxon>Poeae Chloroplast Group 2 (Poeae type)</taxon>
        <taxon>Loliodinae</taxon>
        <taxon>Loliinae</taxon>
        <taxon>Lolium</taxon>
    </lineage>
</organism>
<keyword evidence="8" id="KW-1185">Reference proteome</keyword>
<keyword evidence="5" id="KW-0732">Signal</keyword>
<dbReference type="PANTHER" id="PTHR47116">
    <property type="entry name" value="PHLOEM FILAMENT PROTEIN"/>
    <property type="match status" value="1"/>
</dbReference>
<evidence type="ECO:0000256" key="2">
    <source>
        <dbReference type="ARBA" id="ARBA00022690"/>
    </source>
</evidence>
<evidence type="ECO:0000256" key="1">
    <source>
        <dbReference type="ARBA" id="ARBA00007233"/>
    </source>
</evidence>
<dbReference type="CDD" id="cd00042">
    <property type="entry name" value="CY"/>
    <property type="match status" value="1"/>
</dbReference>
<dbReference type="GO" id="GO:0004869">
    <property type="term" value="F:cysteine-type endopeptidase inhibitor activity"/>
    <property type="evidence" value="ECO:0007669"/>
    <property type="project" value="UniProtKB-KW"/>
</dbReference>
<evidence type="ECO:0000256" key="4">
    <source>
        <dbReference type="ARBA" id="ARBA00022821"/>
    </source>
</evidence>
<dbReference type="InterPro" id="IPR000010">
    <property type="entry name" value="Cystatin_dom"/>
</dbReference>
<reference evidence="7" key="1">
    <citation type="submission" date="2023-07" db="EMBL/GenBank/DDBJ databases">
        <title>A chromosome-level genome assembly of Lolium multiflorum.</title>
        <authorList>
            <person name="Chen Y."/>
            <person name="Copetti D."/>
            <person name="Kolliker R."/>
            <person name="Studer B."/>
        </authorList>
    </citation>
    <scope>NUCLEOTIDE SEQUENCE</scope>
    <source>
        <strain evidence="7">02402/16</strain>
        <tissue evidence="7">Leaf</tissue>
    </source>
</reference>
<sequence>MTRMSTLLFLLVAGATVLHAAAALDATVLDAAAAAAPSAALDGKWKPIIDITDPHVQDLGRWAVVKHTWVYNDGLRFSKVVSGEMQIVAVGINYRLDVDALRMNDAHAMYKVEMFEQDWPTVTTRKLVSLTPAK</sequence>
<comment type="similarity">
    <text evidence="1">Belongs to the cystatin family. Phytocystatin subfamily.</text>
</comment>
<protein>
    <recommendedName>
        <fullName evidence="6">Cystatin domain-containing protein</fullName>
    </recommendedName>
</protein>
<keyword evidence="2" id="KW-0646">Protease inhibitor</keyword>
<dbReference type="SUPFAM" id="SSF54403">
    <property type="entry name" value="Cystatin/monellin"/>
    <property type="match status" value="1"/>
</dbReference>
<dbReference type="InterPro" id="IPR027214">
    <property type="entry name" value="Cystatin"/>
</dbReference>
<evidence type="ECO:0000256" key="5">
    <source>
        <dbReference type="SAM" id="SignalP"/>
    </source>
</evidence>
<feature type="chain" id="PRO_5041982731" description="Cystatin domain-containing protein" evidence="5">
    <location>
        <begin position="23"/>
        <end position="134"/>
    </location>
</feature>
<keyword evidence="3" id="KW-0789">Thiol protease inhibitor</keyword>
<dbReference type="AlphaFoldDB" id="A0AAD8VUW0"/>
<dbReference type="InterPro" id="IPR046350">
    <property type="entry name" value="Cystatin_sf"/>
</dbReference>
<dbReference type="EMBL" id="JAUUTY010000006">
    <property type="protein sequence ID" value="KAK1620194.1"/>
    <property type="molecule type" value="Genomic_DNA"/>
</dbReference>
<accession>A0AAD8VUW0</accession>